<reference evidence="2 3" key="1">
    <citation type="submission" date="2023-09" db="EMBL/GenBank/DDBJ databases">
        <authorList>
            <person name="Wang M."/>
        </authorList>
    </citation>
    <scope>NUCLEOTIDE SEQUENCE [LARGE SCALE GENOMIC DNA]</scope>
    <source>
        <strain evidence="2">GT-2023</strain>
        <tissue evidence="2">Liver</tissue>
    </source>
</reference>
<protein>
    <submittedName>
        <fullName evidence="2">Uncharacterized protein</fullName>
    </submittedName>
</protein>
<organism evidence="2 3">
    <name type="scientific">Cirrhinus molitorella</name>
    <name type="common">mud carp</name>
    <dbReference type="NCBI Taxonomy" id="172907"/>
    <lineage>
        <taxon>Eukaryota</taxon>
        <taxon>Metazoa</taxon>
        <taxon>Chordata</taxon>
        <taxon>Craniata</taxon>
        <taxon>Vertebrata</taxon>
        <taxon>Euteleostomi</taxon>
        <taxon>Actinopterygii</taxon>
        <taxon>Neopterygii</taxon>
        <taxon>Teleostei</taxon>
        <taxon>Ostariophysi</taxon>
        <taxon>Cypriniformes</taxon>
        <taxon>Cyprinidae</taxon>
        <taxon>Labeoninae</taxon>
        <taxon>Labeonini</taxon>
        <taxon>Cirrhinus</taxon>
    </lineage>
</organism>
<dbReference type="EMBL" id="JAYMGO010000005">
    <property type="protein sequence ID" value="KAL1273866.1"/>
    <property type="molecule type" value="Genomic_DNA"/>
</dbReference>
<name>A0ABR3NA72_9TELE</name>
<evidence type="ECO:0000256" key="1">
    <source>
        <dbReference type="SAM" id="MobiDB-lite"/>
    </source>
</evidence>
<feature type="region of interest" description="Disordered" evidence="1">
    <location>
        <begin position="50"/>
        <end position="72"/>
    </location>
</feature>
<dbReference type="Proteomes" id="UP001558613">
    <property type="component" value="Unassembled WGS sequence"/>
</dbReference>
<evidence type="ECO:0000313" key="3">
    <source>
        <dbReference type="Proteomes" id="UP001558613"/>
    </source>
</evidence>
<evidence type="ECO:0000313" key="2">
    <source>
        <dbReference type="EMBL" id="KAL1273866.1"/>
    </source>
</evidence>
<gene>
    <name evidence="2" type="ORF">QQF64_026680</name>
</gene>
<keyword evidence="3" id="KW-1185">Reference proteome</keyword>
<proteinExistence type="predicted"/>
<accession>A0ABR3NA72</accession>
<sequence>MRDSPQQNLPCSILLLFSKSKPTTAFIRDVQKAQVKSLRRKKNELDARIEDSRPVGRKEGDWREVDRSVGWS</sequence>
<comment type="caution">
    <text evidence="2">The sequence shown here is derived from an EMBL/GenBank/DDBJ whole genome shotgun (WGS) entry which is preliminary data.</text>
</comment>